<sequence length="375" mass="39975">MNKKNLILAVQNADYTERLADYIRHSTFGESWQLTVFTNPAALIRFIRGGYTIDLLAVDVELLGELGELAEGLPIVVLGDGAQGSADGGRRARAAHEVLMVQPLPQLLQALTAAFAAYGGIAVQSRNSGGDEGEVTVAAVYSASGGIGKTTLAHQLCQLAAISGARVFYLNLEQWNSSVLGEGAEGGEDLAQLLYTVQTEPERAALQLTALRKRHVAFGVDYIAPCGNAEERLSLTAEHVSKLVEVIKATGEYDVIVADLDSRMDPMHIGVFGASQHVLWLVSRHPVGMRKLELAKAYGEQKYGDAFRQLRSKLHMVEVGNGGELPYVSELADGGAGTSAYRGAVEALMGRLGIGGEHRGRSNRTAAQGANPRPA</sequence>
<dbReference type="Proteomes" id="UP000256304">
    <property type="component" value="Unassembled WGS sequence"/>
</dbReference>
<dbReference type="RefSeq" id="WP_116191988.1">
    <property type="nucleotide sequence ID" value="NZ_QTTN01000044.1"/>
</dbReference>
<evidence type="ECO:0000313" key="2">
    <source>
        <dbReference type="EMBL" id="REE67271.1"/>
    </source>
</evidence>
<dbReference type="AlphaFoldDB" id="A0A3D9QU21"/>
<dbReference type="Gene3D" id="3.40.50.10850">
    <property type="entry name" value="Ntrc-like two-domain protein"/>
    <property type="match status" value="1"/>
</dbReference>
<name>A0A3D9QU21_9BACL</name>
<evidence type="ECO:0000256" key="1">
    <source>
        <dbReference type="SAM" id="MobiDB-lite"/>
    </source>
</evidence>
<gene>
    <name evidence="2" type="ORF">A8990_14427</name>
</gene>
<feature type="region of interest" description="Disordered" evidence="1">
    <location>
        <begin position="355"/>
        <end position="375"/>
    </location>
</feature>
<dbReference type="Gene3D" id="3.40.50.300">
    <property type="entry name" value="P-loop containing nucleotide triphosphate hydrolases"/>
    <property type="match status" value="1"/>
</dbReference>
<comment type="caution">
    <text evidence="2">The sequence shown here is derived from an EMBL/GenBank/DDBJ whole genome shotgun (WGS) entry which is preliminary data.</text>
</comment>
<protein>
    <submittedName>
        <fullName evidence="2">CobQ/CobB/MinD/ParA nucleotide binding domain-containing protein</fullName>
    </submittedName>
</protein>
<dbReference type="InterPro" id="IPR027417">
    <property type="entry name" value="P-loop_NTPase"/>
</dbReference>
<dbReference type="OrthoDB" id="3035369at2"/>
<dbReference type="EMBL" id="QTTN01000044">
    <property type="protein sequence ID" value="REE67271.1"/>
    <property type="molecule type" value="Genomic_DNA"/>
</dbReference>
<evidence type="ECO:0000313" key="3">
    <source>
        <dbReference type="Proteomes" id="UP000256304"/>
    </source>
</evidence>
<organism evidence="2 3">
    <name type="scientific">Paenibacillus taihuensis</name>
    <dbReference type="NCBI Taxonomy" id="1156355"/>
    <lineage>
        <taxon>Bacteria</taxon>
        <taxon>Bacillati</taxon>
        <taxon>Bacillota</taxon>
        <taxon>Bacilli</taxon>
        <taxon>Bacillales</taxon>
        <taxon>Paenibacillaceae</taxon>
        <taxon>Paenibacillus</taxon>
    </lineage>
</organism>
<keyword evidence="3" id="KW-1185">Reference proteome</keyword>
<reference evidence="2 3" key="1">
    <citation type="submission" date="2018-08" db="EMBL/GenBank/DDBJ databases">
        <title>Genomic Encyclopedia of Type Strains, Phase III (KMG-III): the genomes of soil and plant-associated and newly described type strains.</title>
        <authorList>
            <person name="Whitman W."/>
        </authorList>
    </citation>
    <scope>NUCLEOTIDE SEQUENCE [LARGE SCALE GENOMIC DNA]</scope>
    <source>
        <strain evidence="2 3">CGMCC 1.10966</strain>
    </source>
</reference>
<proteinExistence type="predicted"/>
<accession>A0A3D9QU21</accession>
<dbReference type="SUPFAM" id="SSF52540">
    <property type="entry name" value="P-loop containing nucleoside triphosphate hydrolases"/>
    <property type="match status" value="1"/>
</dbReference>